<gene>
    <name evidence="2" type="ORF">AA309_29315</name>
</gene>
<reference evidence="2 3" key="1">
    <citation type="submission" date="2015-05" db="EMBL/GenBank/DDBJ databases">
        <title>Draft genome sequence of Microvirga vignae strain BR3299, a novel nitrogen fixing bacteria isolated from Brazil semi-aired region.</title>
        <authorList>
            <person name="Zilli J.E."/>
            <person name="Passos S.R."/>
            <person name="Leite J."/>
            <person name="Baldani J.I."/>
            <person name="Xavier G.R."/>
            <person name="Rumjaneck N.G."/>
            <person name="Simoes-Araujo J.L."/>
        </authorList>
    </citation>
    <scope>NUCLEOTIDE SEQUENCE [LARGE SCALE GENOMIC DNA]</scope>
    <source>
        <strain evidence="2 3">BR3299</strain>
    </source>
</reference>
<dbReference type="AlphaFoldDB" id="A0A0H1R3Q3"/>
<dbReference type="GO" id="GO:0016301">
    <property type="term" value="F:kinase activity"/>
    <property type="evidence" value="ECO:0007669"/>
    <property type="project" value="InterPro"/>
</dbReference>
<dbReference type="SUPFAM" id="SSF56059">
    <property type="entry name" value="Glutathione synthetase ATP-binding domain-like"/>
    <property type="match status" value="1"/>
</dbReference>
<feature type="non-terminal residue" evidence="2">
    <location>
        <position position="129"/>
    </location>
</feature>
<sequence length="129" mass="13690">MTQWVYTFGDGKAEGQAGMKNLLGGKGANLAEMSNLGLPVPPGFTITTEVCTYYYDHGRSYPQELKGQVEKALEFVGRLTGRTFGDAQNPLLVSVRSGARASMPGMMDTVLNLGLNDVTVEALAKGAGD</sequence>
<dbReference type="InterPro" id="IPR002192">
    <property type="entry name" value="PPDK_AMP/ATP-bd"/>
</dbReference>
<comment type="caution">
    <text evidence="2">The sequence shown here is derived from an EMBL/GenBank/DDBJ whole genome shotgun (WGS) entry which is preliminary data.</text>
</comment>
<protein>
    <recommendedName>
        <fullName evidence="1">Pyruvate phosphate dikinase AMP/ATP-binding domain-containing protein</fullName>
    </recommendedName>
</protein>
<evidence type="ECO:0000313" key="2">
    <source>
        <dbReference type="EMBL" id="KLK89810.1"/>
    </source>
</evidence>
<dbReference type="InterPro" id="IPR013815">
    <property type="entry name" value="ATP_grasp_subdomain_1"/>
</dbReference>
<dbReference type="PANTHER" id="PTHR22931">
    <property type="entry name" value="PHOSPHOENOLPYRUVATE DIKINASE-RELATED"/>
    <property type="match status" value="1"/>
</dbReference>
<dbReference type="Pfam" id="PF01326">
    <property type="entry name" value="PPDK_N"/>
    <property type="match status" value="1"/>
</dbReference>
<dbReference type="Gene3D" id="1.20.80.30">
    <property type="match status" value="1"/>
</dbReference>
<dbReference type="InterPro" id="IPR010121">
    <property type="entry name" value="Pyruvate_phosphate_dikinase"/>
</dbReference>
<dbReference type="GO" id="GO:0005524">
    <property type="term" value="F:ATP binding"/>
    <property type="evidence" value="ECO:0007669"/>
    <property type="project" value="InterPro"/>
</dbReference>
<name>A0A0H1R3Q3_9HYPH</name>
<dbReference type="PANTHER" id="PTHR22931:SF9">
    <property type="entry name" value="PYRUVATE, PHOSPHATE DIKINASE 1, CHLOROPLASTIC"/>
    <property type="match status" value="1"/>
</dbReference>
<evidence type="ECO:0000259" key="1">
    <source>
        <dbReference type="Pfam" id="PF01326"/>
    </source>
</evidence>
<organism evidence="2 3">
    <name type="scientific">Microvirga vignae</name>
    <dbReference type="NCBI Taxonomy" id="1225564"/>
    <lineage>
        <taxon>Bacteria</taxon>
        <taxon>Pseudomonadati</taxon>
        <taxon>Pseudomonadota</taxon>
        <taxon>Alphaproteobacteria</taxon>
        <taxon>Hyphomicrobiales</taxon>
        <taxon>Methylobacteriaceae</taxon>
        <taxon>Microvirga</taxon>
    </lineage>
</organism>
<dbReference type="EMBL" id="LCYG01000119">
    <property type="protein sequence ID" value="KLK89810.1"/>
    <property type="molecule type" value="Genomic_DNA"/>
</dbReference>
<dbReference type="RefSeq" id="WP_047192561.1">
    <property type="nucleotide sequence ID" value="NZ_LCYG01000119.1"/>
</dbReference>
<accession>A0A0H1R3Q3</accession>
<keyword evidence="3" id="KW-1185">Reference proteome</keyword>
<evidence type="ECO:0000313" key="3">
    <source>
        <dbReference type="Proteomes" id="UP000035489"/>
    </source>
</evidence>
<feature type="domain" description="Pyruvate phosphate dikinase AMP/ATP-binding" evidence="1">
    <location>
        <begin position="21"/>
        <end position="58"/>
    </location>
</feature>
<dbReference type="STRING" id="1225564.AA309_29315"/>
<dbReference type="Proteomes" id="UP000035489">
    <property type="component" value="Unassembled WGS sequence"/>
</dbReference>
<dbReference type="GO" id="GO:0050242">
    <property type="term" value="F:pyruvate, phosphate dikinase activity"/>
    <property type="evidence" value="ECO:0007669"/>
    <property type="project" value="InterPro"/>
</dbReference>
<dbReference type="Gene3D" id="3.30.1490.20">
    <property type="entry name" value="ATP-grasp fold, A domain"/>
    <property type="match status" value="1"/>
</dbReference>
<proteinExistence type="predicted"/>